<evidence type="ECO:0000313" key="1">
    <source>
        <dbReference type="EMBL" id="PWC01167.1"/>
    </source>
</evidence>
<name>A0A2U1T579_9CORY</name>
<dbReference type="KEGG" id="cyz:C3B44_04600"/>
<comment type="caution">
    <text evidence="1">The sequence shown here is derived from an EMBL/GenBank/DDBJ whole genome shotgun (WGS) entry which is preliminary data.</text>
</comment>
<dbReference type="AlphaFoldDB" id="A0A2U1T579"/>
<sequence length="205" mass="22505">MSFSATERQRLADLLLDKGPDAPTLCEGWATRDLAAHLYVREHQPLAAAGMFVGPLNSRLEAAMQAQKDRDYESLVLDWAAGPPRLIPMRFLDTWVNAAEHFIHHEDVRRGDGVIEPREFSREVEKQFVRTLKAGASMFITAPGKPVVLTPPEDPPIVVGGKRGVAEKGDDVIRVSGAPGELLLWAYGRDAVEVDVTGDASVVKR</sequence>
<dbReference type="SUPFAM" id="SSF109854">
    <property type="entry name" value="DinB/YfiT-like putative metalloenzymes"/>
    <property type="match status" value="1"/>
</dbReference>
<dbReference type="NCBIfam" id="TIGR03085">
    <property type="entry name" value="TIGR03085 family metal-binding protein"/>
    <property type="match status" value="1"/>
</dbReference>
<dbReference type="NCBIfam" id="TIGR03083">
    <property type="entry name" value="maleylpyruvate isomerase family mycothiol-dependent enzyme"/>
    <property type="match status" value="1"/>
</dbReference>
<protein>
    <submittedName>
        <fullName evidence="1">TIGR03085 family protein</fullName>
    </submittedName>
</protein>
<evidence type="ECO:0000313" key="2">
    <source>
        <dbReference type="Proteomes" id="UP000244989"/>
    </source>
</evidence>
<dbReference type="EMBL" id="QEEZ01000017">
    <property type="protein sequence ID" value="PWC01167.1"/>
    <property type="molecule type" value="Genomic_DNA"/>
</dbReference>
<dbReference type="OrthoDB" id="3268903at2"/>
<dbReference type="RefSeq" id="WP_108431349.1">
    <property type="nucleotide sequence ID" value="NZ_CP026947.1"/>
</dbReference>
<organism evidence="1 2">
    <name type="scientific">Corynebacterium yudongzhengii</name>
    <dbReference type="NCBI Taxonomy" id="2080740"/>
    <lineage>
        <taxon>Bacteria</taxon>
        <taxon>Bacillati</taxon>
        <taxon>Actinomycetota</taxon>
        <taxon>Actinomycetes</taxon>
        <taxon>Mycobacteriales</taxon>
        <taxon>Corynebacteriaceae</taxon>
        <taxon>Corynebacterium</taxon>
    </lineage>
</organism>
<dbReference type="InterPro" id="IPR017519">
    <property type="entry name" value="CHP03085"/>
</dbReference>
<accession>A0A2U1T579</accession>
<dbReference type="Proteomes" id="UP000244989">
    <property type="component" value="Unassembled WGS sequence"/>
</dbReference>
<proteinExistence type="predicted"/>
<reference evidence="2" key="1">
    <citation type="submission" date="2018-04" db="EMBL/GenBank/DDBJ databases">
        <authorList>
            <person name="Liu S."/>
            <person name="Wang Z."/>
            <person name="Li J."/>
        </authorList>
    </citation>
    <scope>NUCLEOTIDE SEQUENCE [LARGE SCALE GENOMIC DNA]</scope>
    <source>
        <strain evidence="2">2189</strain>
    </source>
</reference>
<gene>
    <name evidence="1" type="ORF">DF222_08850</name>
</gene>
<dbReference type="InterPro" id="IPR017517">
    <property type="entry name" value="Maleyloyr_isom"/>
</dbReference>
<keyword evidence="2" id="KW-1185">Reference proteome</keyword>
<dbReference type="InterPro" id="IPR034660">
    <property type="entry name" value="DinB/YfiT-like"/>
</dbReference>